<reference evidence="2" key="1">
    <citation type="submission" date="2019-11" db="EMBL/GenBank/DDBJ databases">
        <title>Genomes of ocular Pseudomonas aeruginosa isolates.</title>
        <authorList>
            <person name="Khan M."/>
            <person name="Rice S.A."/>
            <person name="Willcox M.D.P."/>
            <person name="Stapleton F."/>
        </authorList>
    </citation>
    <scope>NUCLEOTIDE SEQUENCE</scope>
    <source>
        <strain evidence="2">PA206</strain>
    </source>
</reference>
<dbReference type="InterPro" id="IPR052894">
    <property type="entry name" value="AsmA-related"/>
</dbReference>
<feature type="compositionally biased region" description="Pro residues" evidence="1">
    <location>
        <begin position="335"/>
        <end position="345"/>
    </location>
</feature>
<feature type="compositionally biased region" description="Low complexity" evidence="1">
    <location>
        <begin position="351"/>
        <end position="360"/>
    </location>
</feature>
<dbReference type="Pfam" id="PF05359">
    <property type="entry name" value="DUF748"/>
    <property type="match status" value="1"/>
</dbReference>
<organism evidence="2">
    <name type="scientific">Pseudomonas aeruginosa</name>
    <dbReference type="NCBI Taxonomy" id="287"/>
    <lineage>
        <taxon>Bacteria</taxon>
        <taxon>Pseudomonadati</taxon>
        <taxon>Pseudomonadota</taxon>
        <taxon>Gammaproteobacteria</taxon>
        <taxon>Pseudomonadales</taxon>
        <taxon>Pseudomonadaceae</taxon>
        <taxon>Pseudomonas</taxon>
    </lineage>
</organism>
<dbReference type="SUPFAM" id="SSF103088">
    <property type="entry name" value="OmpA-like"/>
    <property type="match status" value="1"/>
</dbReference>
<dbReference type="GO" id="GO:0005886">
    <property type="term" value="C:plasma membrane"/>
    <property type="evidence" value="ECO:0007669"/>
    <property type="project" value="TreeGrafter"/>
</dbReference>
<feature type="compositionally biased region" description="Low complexity" evidence="1">
    <location>
        <begin position="465"/>
        <end position="474"/>
    </location>
</feature>
<dbReference type="PANTHER" id="PTHR30441">
    <property type="entry name" value="DUF748 DOMAIN-CONTAINING PROTEIN"/>
    <property type="match status" value="1"/>
</dbReference>
<evidence type="ECO:0000256" key="1">
    <source>
        <dbReference type="SAM" id="MobiDB-lite"/>
    </source>
</evidence>
<dbReference type="InterPro" id="IPR008023">
    <property type="entry name" value="DUF748"/>
</dbReference>
<feature type="compositionally biased region" description="Low complexity" evidence="1">
    <location>
        <begin position="367"/>
        <end position="381"/>
    </location>
</feature>
<comment type="caution">
    <text evidence="2">The sequence shown here is derived from an EMBL/GenBank/DDBJ whole genome shotgun (WGS) entry which is preliminary data.</text>
</comment>
<accession>A0A6A9JYG2</accession>
<name>A0A6A9JYG2_PSEAI</name>
<feature type="compositionally biased region" description="Basic and acidic residues" evidence="1">
    <location>
        <begin position="439"/>
        <end position="448"/>
    </location>
</feature>
<dbReference type="InterPro" id="IPR036737">
    <property type="entry name" value="OmpA-like_sf"/>
</dbReference>
<dbReference type="EMBL" id="WOAJ01000003">
    <property type="protein sequence ID" value="MUI57969.1"/>
    <property type="molecule type" value="Genomic_DNA"/>
</dbReference>
<dbReference type="AlphaFoldDB" id="A0A6A9JYG2"/>
<feature type="compositionally biased region" description="Basic and acidic residues" evidence="1">
    <location>
        <begin position="382"/>
        <end position="408"/>
    </location>
</feature>
<evidence type="ECO:0000313" key="2">
    <source>
        <dbReference type="EMBL" id="MUI57969.1"/>
    </source>
</evidence>
<gene>
    <name evidence="2" type="ORF">GNQ20_09170</name>
</gene>
<proteinExistence type="predicted"/>
<dbReference type="Gene3D" id="3.30.1330.60">
    <property type="entry name" value="OmpA-like domain"/>
    <property type="match status" value="1"/>
</dbReference>
<feature type="region of interest" description="Disordered" evidence="1">
    <location>
        <begin position="333"/>
        <end position="474"/>
    </location>
</feature>
<dbReference type="GO" id="GO:0090313">
    <property type="term" value="P:regulation of protein targeting to membrane"/>
    <property type="evidence" value="ECO:0007669"/>
    <property type="project" value="TreeGrafter"/>
</dbReference>
<protein>
    <submittedName>
        <fullName evidence="2">DUF748 domain-containing protein</fullName>
    </submittedName>
</protein>
<dbReference type="RefSeq" id="WP_155681132.1">
    <property type="nucleotide sequence ID" value="NZ_WOAJ01000003.1"/>
</dbReference>
<dbReference type="PANTHER" id="PTHR30441:SF8">
    <property type="entry name" value="DUF748 DOMAIN-CONTAINING PROTEIN"/>
    <property type="match status" value="1"/>
</dbReference>
<sequence length="1089" mass="118730">MPKGLKRAVSALLITFLVYCLLGFLLIPGIGLRVANQQLAQYATVPARLERIEFNPFSLELTLWGLRLGDEKNPQLAFRRLYANLQLDSLWKRQLHLADVELEGPHTELLFDEKGQLNLASLFRIPPSESPEPEQPSDPFPLRIDRIQLAEGSLHFQDLRPSEPVDFSFDPLGFELHNLSTLPDDGAKMTLVATGPNGGRLDWEGDLTLVPITSRGHLSVKDIQLKAWWPYVRDNAPLVLENGVVSLSSDYRLDLSKDTQLLLDKAALKLADFSINSPQGKPLAKLASLDVAATTLDLAKQEVVLGEVRSQGLEAWAAREKDGQLDWQKLFADFTPPPRKAPAPKPAENTDPAAAPADAAKTTSEPATDGAAKAAAIASGEAGKDRPAEKDASVAETERATDDKESAKVAEGGAADKVVKQETSKAPKTGKATGQETAKTAEIDKAASDKPQQLAGTAKTPPPETTKAAAETPAKPWHIVLRDAQLRGYKAHLVDRQPATAVPLEVGPLDLDLQNVDSLGKTPFDLKLKTGLGNRGQIQASGQVELDPVSARLKVSTRDIDLRVAQAYISPFIRLELRSGFLGSELAVDLKSVEPLAFSVDGSAEVSQLHTLDTIKDRDFVKWTKLTLNGLAYRHEDSLSIQGVTFEEPYARFIINEDRSTNVSELIIPQPDSSSGKVAAESKNAPASKPLGIHIGGVRINNGSANFADLTLMPPFGTAIQQLSGEVGTLDTRNSQPAKVDIKGKVDKYAPVTIAGELDPFDPLKKLDITTSFKRVELTTLTPYSGKFAGYRIRKGRLNLDLHYQIERSQLKAENKVLLEGLQLGEKVDSPDAVDLPVKLAVALLKDTKGNIDIQLPVAGDLNNPEFSVMPIVWQTLRNLVLRAVQAPFKFIAGLAAGGNEDLGTVPFAAGSDELTPEAQANLDKLADALKERPALRLEVEGVASAAADGPSIGAKRLELEYQNTYYRMLQRRGDKVPSDAKQLEVPENMQPPLLEGIYRTRLKQQPPAEWKELDSDERTAKMREAVIASWAKSQVLLRQIGQARATRIKDYLVEKGQLPDDRIYLIDVSFAEGEDKGNVDTQLHLDSE</sequence>